<dbReference type="EMBL" id="CP157762">
    <property type="protein sequence ID" value="XBP95544.1"/>
    <property type="molecule type" value="Genomic_DNA"/>
</dbReference>
<dbReference type="InterPro" id="IPR036271">
    <property type="entry name" value="Tet_transcr_reg_TetR-rel_C_sf"/>
</dbReference>
<evidence type="ECO:0000256" key="1">
    <source>
        <dbReference type="ARBA" id="ARBA00023015"/>
    </source>
</evidence>
<dbReference type="EMBL" id="CP159342">
    <property type="protein sequence ID" value="XCH76247.1"/>
    <property type="molecule type" value="Genomic_DNA"/>
</dbReference>
<evidence type="ECO:0000256" key="4">
    <source>
        <dbReference type="PROSITE-ProRule" id="PRU00335"/>
    </source>
</evidence>
<gene>
    <name evidence="7" type="ORF">ABUL08_09200</name>
    <name evidence="6" type="ORF">VK199_09155</name>
</gene>
<dbReference type="GO" id="GO:0000976">
    <property type="term" value="F:transcription cis-regulatory region binding"/>
    <property type="evidence" value="ECO:0007669"/>
    <property type="project" value="TreeGrafter"/>
</dbReference>
<dbReference type="InterPro" id="IPR009057">
    <property type="entry name" value="Homeodomain-like_sf"/>
</dbReference>
<reference evidence="7" key="2">
    <citation type="submission" date="2024-06" db="EMBL/GenBank/DDBJ databases">
        <title>Micromonospora mangrovi CCTCC AA 2012012 genome sequences.</title>
        <authorList>
            <person name="Gao J."/>
        </authorList>
    </citation>
    <scope>NUCLEOTIDE SEQUENCE</scope>
    <source>
        <strain evidence="7">CCTCC AA 2012012</strain>
    </source>
</reference>
<keyword evidence="1" id="KW-0805">Transcription regulation</keyword>
<evidence type="ECO:0000256" key="3">
    <source>
        <dbReference type="ARBA" id="ARBA00023163"/>
    </source>
</evidence>
<reference evidence="6" key="1">
    <citation type="submission" date="2024-01" db="EMBL/GenBank/DDBJ databases">
        <title>The genome sequence of Micromonospora mangrovi CCTCC AA 2012012.</title>
        <authorList>
            <person name="Gao J."/>
        </authorList>
    </citation>
    <scope>NUCLEOTIDE SEQUENCE</scope>
    <source>
        <strain evidence="6">CCTCC AA 2012012</strain>
    </source>
</reference>
<dbReference type="RefSeq" id="WP_350936457.1">
    <property type="nucleotide sequence ID" value="NZ_CP157762.1"/>
</dbReference>
<dbReference type="InterPro" id="IPR001647">
    <property type="entry name" value="HTH_TetR"/>
</dbReference>
<dbReference type="InterPro" id="IPR011075">
    <property type="entry name" value="TetR_C"/>
</dbReference>
<dbReference type="SUPFAM" id="SSF48498">
    <property type="entry name" value="Tetracyclin repressor-like, C-terminal domain"/>
    <property type="match status" value="1"/>
</dbReference>
<dbReference type="PANTHER" id="PTHR30055">
    <property type="entry name" value="HTH-TYPE TRANSCRIPTIONAL REGULATOR RUTR"/>
    <property type="match status" value="1"/>
</dbReference>
<accession>A0AAU7MDL9</accession>
<feature type="DNA-binding region" description="H-T-H motif" evidence="4">
    <location>
        <begin position="31"/>
        <end position="50"/>
    </location>
</feature>
<dbReference type="PROSITE" id="PS50977">
    <property type="entry name" value="HTH_TETR_2"/>
    <property type="match status" value="1"/>
</dbReference>
<evidence type="ECO:0000256" key="2">
    <source>
        <dbReference type="ARBA" id="ARBA00023125"/>
    </source>
</evidence>
<name>A0AAU7MDL9_9ACTN</name>
<evidence type="ECO:0000313" key="6">
    <source>
        <dbReference type="EMBL" id="XBP95544.1"/>
    </source>
</evidence>
<proteinExistence type="predicted"/>
<dbReference type="Pfam" id="PF00440">
    <property type="entry name" value="TetR_N"/>
    <property type="match status" value="1"/>
</dbReference>
<protein>
    <submittedName>
        <fullName evidence="6">TetR/AcrR family transcriptional regulator</fullName>
    </submittedName>
</protein>
<dbReference type="PRINTS" id="PR00455">
    <property type="entry name" value="HTHTETR"/>
</dbReference>
<dbReference type="SUPFAM" id="SSF46689">
    <property type="entry name" value="Homeodomain-like"/>
    <property type="match status" value="1"/>
</dbReference>
<dbReference type="Gene3D" id="1.10.10.60">
    <property type="entry name" value="Homeodomain-like"/>
    <property type="match status" value="1"/>
</dbReference>
<keyword evidence="2 4" id="KW-0238">DNA-binding</keyword>
<dbReference type="AlphaFoldDB" id="A0AAU7MDL9"/>
<evidence type="ECO:0000259" key="5">
    <source>
        <dbReference type="PROSITE" id="PS50977"/>
    </source>
</evidence>
<organism evidence="6">
    <name type="scientific">Micromonospora sp. CCTCC AA 2012012</name>
    <dbReference type="NCBI Taxonomy" id="3111921"/>
    <lineage>
        <taxon>Bacteria</taxon>
        <taxon>Bacillati</taxon>
        <taxon>Actinomycetota</taxon>
        <taxon>Actinomycetes</taxon>
        <taxon>Micromonosporales</taxon>
        <taxon>Micromonosporaceae</taxon>
        <taxon>Micromonospora</taxon>
    </lineage>
</organism>
<dbReference type="InterPro" id="IPR050109">
    <property type="entry name" value="HTH-type_TetR-like_transc_reg"/>
</dbReference>
<dbReference type="Gene3D" id="1.10.357.10">
    <property type="entry name" value="Tetracycline Repressor, domain 2"/>
    <property type="match status" value="1"/>
</dbReference>
<dbReference type="Pfam" id="PF16859">
    <property type="entry name" value="TetR_C_11"/>
    <property type="match status" value="1"/>
</dbReference>
<evidence type="ECO:0000313" key="7">
    <source>
        <dbReference type="EMBL" id="XCH76247.1"/>
    </source>
</evidence>
<sequence length="200" mass="21756">MTVTPRGPRSADAILAATREVLTEIGYRGLTVEAVAARAKVGKATIYRWWSGKEELAVDALAAVFEAEEIPDVGDSRRELRRAVQMTMDNYTGHAFDLALPALASDCATDPTLLEHLRARFLRRKREFVAAALHRAADRGDLPSDVDTDLVQDVWAGTIVYRRVISGGALDAQLVESLLDLVLRDGGAAAPRLPDPPSPR</sequence>
<keyword evidence="3" id="KW-0804">Transcription</keyword>
<feature type="domain" description="HTH tetR-type" evidence="5">
    <location>
        <begin position="8"/>
        <end position="68"/>
    </location>
</feature>
<dbReference type="PANTHER" id="PTHR30055:SF148">
    <property type="entry name" value="TETR-FAMILY TRANSCRIPTIONAL REGULATOR"/>
    <property type="match status" value="1"/>
</dbReference>
<dbReference type="GO" id="GO:0003700">
    <property type="term" value="F:DNA-binding transcription factor activity"/>
    <property type="evidence" value="ECO:0007669"/>
    <property type="project" value="TreeGrafter"/>
</dbReference>